<evidence type="ECO:0000313" key="1">
    <source>
        <dbReference type="EMBL" id="KXG28341.1"/>
    </source>
</evidence>
<reference evidence="2" key="2">
    <citation type="journal article" date="2018" name="Plant J.">
        <title>The Sorghum bicolor reference genome: improved assembly, gene annotations, a transcriptome atlas, and signatures of genome organization.</title>
        <authorList>
            <person name="McCormick R.F."/>
            <person name="Truong S.K."/>
            <person name="Sreedasyam A."/>
            <person name="Jenkins J."/>
            <person name="Shu S."/>
            <person name="Sims D."/>
            <person name="Kennedy M."/>
            <person name="Amirebrahimi M."/>
            <person name="Weers B.D."/>
            <person name="McKinley B."/>
            <person name="Mattison A."/>
            <person name="Morishige D.T."/>
            <person name="Grimwood J."/>
            <person name="Schmutz J."/>
            <person name="Mullet J.E."/>
        </authorList>
    </citation>
    <scope>NUCLEOTIDE SEQUENCE [LARGE SCALE GENOMIC DNA]</scope>
    <source>
        <strain evidence="2">cv. BTx623</strain>
    </source>
</reference>
<protein>
    <submittedName>
        <fullName evidence="1">Uncharacterized protein</fullName>
    </submittedName>
</protein>
<reference evidence="1 2" key="1">
    <citation type="journal article" date="2009" name="Nature">
        <title>The Sorghum bicolor genome and the diversification of grasses.</title>
        <authorList>
            <person name="Paterson A.H."/>
            <person name="Bowers J.E."/>
            <person name="Bruggmann R."/>
            <person name="Dubchak I."/>
            <person name="Grimwood J."/>
            <person name="Gundlach H."/>
            <person name="Haberer G."/>
            <person name="Hellsten U."/>
            <person name="Mitros T."/>
            <person name="Poliakov A."/>
            <person name="Schmutz J."/>
            <person name="Spannagl M."/>
            <person name="Tang H."/>
            <person name="Wang X."/>
            <person name="Wicker T."/>
            <person name="Bharti A.K."/>
            <person name="Chapman J."/>
            <person name="Feltus F.A."/>
            <person name="Gowik U."/>
            <person name="Grigoriev I.V."/>
            <person name="Lyons E."/>
            <person name="Maher C.A."/>
            <person name="Martis M."/>
            <person name="Narechania A."/>
            <person name="Otillar R.P."/>
            <person name="Penning B.W."/>
            <person name="Salamov A.A."/>
            <person name="Wang Y."/>
            <person name="Zhang L."/>
            <person name="Carpita N.C."/>
            <person name="Freeling M."/>
            <person name="Gingle A.R."/>
            <person name="Hash C.T."/>
            <person name="Keller B."/>
            <person name="Klein P."/>
            <person name="Kresovich S."/>
            <person name="McCann M.C."/>
            <person name="Ming R."/>
            <person name="Peterson D.G."/>
            <person name="Mehboob-ur-Rahman"/>
            <person name="Ware D."/>
            <person name="Westhoff P."/>
            <person name="Mayer K.F."/>
            <person name="Messing J."/>
            <person name="Rokhsar D.S."/>
        </authorList>
    </citation>
    <scope>NUCLEOTIDE SEQUENCE [LARGE SCALE GENOMIC DNA]</scope>
    <source>
        <strain evidence="2">cv. BTx623</strain>
    </source>
</reference>
<gene>
    <name evidence="1" type="ORF">SORBI_3005G112500</name>
</gene>
<dbReference type="EMBL" id="CM000764">
    <property type="protein sequence ID" value="KXG28341.1"/>
    <property type="molecule type" value="Genomic_DNA"/>
</dbReference>
<sequence length="156" mass="15696">MLLLGDHVCAPGCAPTAARESRCEAGSGSARSCQDLKSRHLCVRLLGSHGAPPPCHAANSVSMVKVSQSATAKCSAARASEAHQVSLVIDWVHGGGYRKAVGGGGGSGSCAVVGPLLNTAALQAPMGDRRHGHAYGGPLQVQEGSTGTWKGFISGP</sequence>
<dbReference type="AlphaFoldDB" id="A0A1B6PRP8"/>
<name>A0A1B6PRP8_SORBI</name>
<dbReference type="InParanoid" id="A0A1B6PRP8"/>
<organism evidence="1 2">
    <name type="scientific">Sorghum bicolor</name>
    <name type="common">Sorghum</name>
    <name type="synonym">Sorghum vulgare</name>
    <dbReference type="NCBI Taxonomy" id="4558"/>
    <lineage>
        <taxon>Eukaryota</taxon>
        <taxon>Viridiplantae</taxon>
        <taxon>Streptophyta</taxon>
        <taxon>Embryophyta</taxon>
        <taxon>Tracheophyta</taxon>
        <taxon>Spermatophyta</taxon>
        <taxon>Magnoliopsida</taxon>
        <taxon>Liliopsida</taxon>
        <taxon>Poales</taxon>
        <taxon>Poaceae</taxon>
        <taxon>PACMAD clade</taxon>
        <taxon>Panicoideae</taxon>
        <taxon>Andropogonodae</taxon>
        <taxon>Andropogoneae</taxon>
        <taxon>Sorghinae</taxon>
        <taxon>Sorghum</taxon>
    </lineage>
</organism>
<dbReference type="Proteomes" id="UP000000768">
    <property type="component" value="Chromosome 5"/>
</dbReference>
<evidence type="ECO:0000313" key="2">
    <source>
        <dbReference type="Proteomes" id="UP000000768"/>
    </source>
</evidence>
<keyword evidence="2" id="KW-1185">Reference proteome</keyword>
<dbReference type="Gramene" id="KXG28341">
    <property type="protein sequence ID" value="KXG28341"/>
    <property type="gene ID" value="SORBI_3005G112500"/>
</dbReference>
<proteinExistence type="predicted"/>
<accession>A0A1B6PRP8</accession>